<keyword evidence="2" id="KW-1185">Reference proteome</keyword>
<evidence type="ECO:0000313" key="2">
    <source>
        <dbReference type="Proteomes" id="UP000645828"/>
    </source>
</evidence>
<sequence length="103" mass="11736">MERAVSHSSPGPLSLSRCWQTQTYEPGVLMQKWAQLCSRTLHMWTTEREDTANFQNLTDAWNFKDIPCCCLIIGVRVKTEAICLACWSSVYLTVITHSMAHTV</sequence>
<proteinExistence type="predicted"/>
<protein>
    <submittedName>
        <fullName evidence="1">(raccoon dog) hypothetical protein</fullName>
    </submittedName>
</protein>
<name>A0A811ZID1_NYCPR</name>
<comment type="caution">
    <text evidence="1">The sequence shown here is derived from an EMBL/GenBank/DDBJ whole genome shotgun (WGS) entry which is preliminary data.</text>
</comment>
<organism evidence="1 2">
    <name type="scientific">Nyctereutes procyonoides</name>
    <name type="common">Raccoon dog</name>
    <name type="synonym">Canis procyonoides</name>
    <dbReference type="NCBI Taxonomy" id="34880"/>
    <lineage>
        <taxon>Eukaryota</taxon>
        <taxon>Metazoa</taxon>
        <taxon>Chordata</taxon>
        <taxon>Craniata</taxon>
        <taxon>Vertebrata</taxon>
        <taxon>Euteleostomi</taxon>
        <taxon>Mammalia</taxon>
        <taxon>Eutheria</taxon>
        <taxon>Laurasiatheria</taxon>
        <taxon>Carnivora</taxon>
        <taxon>Caniformia</taxon>
        <taxon>Canidae</taxon>
        <taxon>Nyctereutes</taxon>
    </lineage>
</organism>
<dbReference type="AlphaFoldDB" id="A0A811ZID1"/>
<dbReference type="Proteomes" id="UP000645828">
    <property type="component" value="Unassembled WGS sequence"/>
</dbReference>
<evidence type="ECO:0000313" key="1">
    <source>
        <dbReference type="EMBL" id="CAD7688421.1"/>
    </source>
</evidence>
<dbReference type="EMBL" id="CAJHUB010000766">
    <property type="protein sequence ID" value="CAD7688421.1"/>
    <property type="molecule type" value="Genomic_DNA"/>
</dbReference>
<reference evidence="1" key="1">
    <citation type="submission" date="2020-12" db="EMBL/GenBank/DDBJ databases">
        <authorList>
            <consortium name="Molecular Ecology Group"/>
        </authorList>
    </citation>
    <scope>NUCLEOTIDE SEQUENCE</scope>
    <source>
        <strain evidence="1">TBG_1078</strain>
    </source>
</reference>
<gene>
    <name evidence="1" type="ORF">NYPRO_LOCUS21214</name>
</gene>
<accession>A0A811ZID1</accession>